<sequence>MRTSMKQEGSGRNEHQLFHVNFHDFVEKENSSTSMELADEFGLSLREVKQLKKKLGRN</sequence>
<evidence type="ECO:0008006" key="3">
    <source>
        <dbReference type="Google" id="ProtNLM"/>
    </source>
</evidence>
<dbReference type="EMBL" id="JAOTPO010000012">
    <property type="protein sequence ID" value="MDE5415037.1"/>
    <property type="molecule type" value="Genomic_DNA"/>
</dbReference>
<comment type="caution">
    <text evidence="1">The sequence shown here is derived from an EMBL/GenBank/DDBJ whole genome shotgun (WGS) entry which is preliminary data.</text>
</comment>
<proteinExistence type="predicted"/>
<organism evidence="1 2">
    <name type="scientific">Alkalihalobacterium chitinilyticum</name>
    <dbReference type="NCBI Taxonomy" id="2980103"/>
    <lineage>
        <taxon>Bacteria</taxon>
        <taxon>Bacillati</taxon>
        <taxon>Bacillota</taxon>
        <taxon>Bacilli</taxon>
        <taxon>Bacillales</taxon>
        <taxon>Bacillaceae</taxon>
        <taxon>Alkalihalobacterium</taxon>
    </lineage>
</organism>
<protein>
    <recommendedName>
        <fullName evidence="3">RNA polymerase subunit sigma-70</fullName>
    </recommendedName>
</protein>
<dbReference type="Proteomes" id="UP001148125">
    <property type="component" value="Unassembled WGS sequence"/>
</dbReference>
<dbReference type="RefSeq" id="WP_275119643.1">
    <property type="nucleotide sequence ID" value="NZ_JAOTPO010000012.1"/>
</dbReference>
<evidence type="ECO:0000313" key="1">
    <source>
        <dbReference type="EMBL" id="MDE5415037.1"/>
    </source>
</evidence>
<name>A0ABT5VI96_9BACI</name>
<reference evidence="1" key="1">
    <citation type="submission" date="2024-05" db="EMBL/GenBank/DDBJ databases">
        <title>Alkalihalobacillus sp. strain MEB203 novel alkaliphilic bacterium from Lonar Lake, India.</title>
        <authorList>
            <person name="Joshi A."/>
            <person name="Thite S."/>
            <person name="Mengade P."/>
        </authorList>
    </citation>
    <scope>NUCLEOTIDE SEQUENCE</scope>
    <source>
        <strain evidence="1">MEB 203</strain>
    </source>
</reference>
<gene>
    <name evidence="1" type="ORF">N7Z68_16870</name>
</gene>
<evidence type="ECO:0000313" key="2">
    <source>
        <dbReference type="Proteomes" id="UP001148125"/>
    </source>
</evidence>
<accession>A0ABT5VI96</accession>
<keyword evidence="2" id="KW-1185">Reference proteome</keyword>